<sequence length="90" mass="10289">MRPAGSLHRETRRPLGATVRLPERAISDRCHRRYRLDRPVCSKQAGGGHRGTKKYCARRGDSRREERVQLGPVGQHPRRFTPFAPCPITC</sequence>
<evidence type="ECO:0000313" key="3">
    <source>
        <dbReference type="Proteomes" id="UP000479190"/>
    </source>
</evidence>
<feature type="region of interest" description="Disordered" evidence="1">
    <location>
        <begin position="41"/>
        <end position="65"/>
    </location>
</feature>
<organism evidence="2 3">
    <name type="scientific">Trichogramma brassicae</name>
    <dbReference type="NCBI Taxonomy" id="86971"/>
    <lineage>
        <taxon>Eukaryota</taxon>
        <taxon>Metazoa</taxon>
        <taxon>Ecdysozoa</taxon>
        <taxon>Arthropoda</taxon>
        <taxon>Hexapoda</taxon>
        <taxon>Insecta</taxon>
        <taxon>Pterygota</taxon>
        <taxon>Neoptera</taxon>
        <taxon>Endopterygota</taxon>
        <taxon>Hymenoptera</taxon>
        <taxon>Apocrita</taxon>
        <taxon>Proctotrupomorpha</taxon>
        <taxon>Chalcidoidea</taxon>
        <taxon>Trichogrammatidae</taxon>
        <taxon>Trichogramma</taxon>
    </lineage>
</organism>
<evidence type="ECO:0000313" key="2">
    <source>
        <dbReference type="EMBL" id="CAB0027781.1"/>
    </source>
</evidence>
<name>A0A6H5HSQ5_9HYME</name>
<accession>A0A6H5HSQ5</accession>
<keyword evidence="3" id="KW-1185">Reference proteome</keyword>
<dbReference type="Proteomes" id="UP000479190">
    <property type="component" value="Unassembled WGS sequence"/>
</dbReference>
<reference evidence="2 3" key="1">
    <citation type="submission" date="2020-02" db="EMBL/GenBank/DDBJ databases">
        <authorList>
            <person name="Ferguson B K."/>
        </authorList>
    </citation>
    <scope>NUCLEOTIDE SEQUENCE [LARGE SCALE GENOMIC DNA]</scope>
</reference>
<dbReference type="AlphaFoldDB" id="A0A6H5HSQ5"/>
<evidence type="ECO:0000256" key="1">
    <source>
        <dbReference type="SAM" id="MobiDB-lite"/>
    </source>
</evidence>
<gene>
    <name evidence="2" type="ORF">TBRA_LOCUS11</name>
</gene>
<proteinExistence type="predicted"/>
<dbReference type="EMBL" id="CADCXV010000002">
    <property type="protein sequence ID" value="CAB0027781.1"/>
    <property type="molecule type" value="Genomic_DNA"/>
</dbReference>
<protein>
    <submittedName>
        <fullName evidence="2">Uncharacterized protein</fullName>
    </submittedName>
</protein>